<dbReference type="RefSeq" id="WP_133989582.1">
    <property type="nucleotide sequence ID" value="NZ_SODV01000001.1"/>
</dbReference>
<dbReference type="PROSITE" id="PS51257">
    <property type="entry name" value="PROKAR_LIPOPROTEIN"/>
    <property type="match status" value="1"/>
</dbReference>
<dbReference type="AlphaFoldDB" id="A0A4R8DN55"/>
<comment type="caution">
    <text evidence="2">The sequence shown here is derived from an EMBL/GenBank/DDBJ whole genome shotgun (WGS) entry which is preliminary data.</text>
</comment>
<protein>
    <submittedName>
        <fullName evidence="2">SusD-like starch-binding protein associating with outer membrane</fullName>
    </submittedName>
</protein>
<sequence length="531" mass="58431">MKRLLISASFLLVLAGSFSSCKKTIEGDYLNPELTTTGDLSKLLSGMYLNKRIHPSYWDYTTFLLPTLGAYSQLSVNAPATQEYVPSMTYNQNRWDDYYSGSVPSSGSSYDYNYNGPGIMSTYREMQTTYAALSATEQAKQYVYLACAQVVLADQTAQMVDLWGDIPFSQAGSLNTSSRSVSYAKFDDAAGLYDTLIANLKTLNTFFDTVSLSTEVSSNLQKQDILLGGSLTLWRRYVNSLRFRLLMRISYQNTSEAQTEVTAMLADPTTYPMITDNTMNVTLKESPTTLKSDLLSAFTANPYAPAYLLDTLMAANNDPRTAVLWDSVRGQAYHGFPTNGTVSDYDNGGWATFDSATFMYNYNVPGVLFTAAEVSFLTAEANERWGAGSTSAATAYANGINQSVAFYYGINQSKILSAGTWASLASPSQASIDAYIAGSNIAYSGTQAHKLALIGTQNWLNFFILQSGQAWAELRRTKYPALTFPTASYGDAPQPPTRLLYPTTESEYNASNYATVSSKDTRTTKIFWDVR</sequence>
<evidence type="ECO:0000256" key="1">
    <source>
        <dbReference type="SAM" id="SignalP"/>
    </source>
</evidence>
<organism evidence="2 3">
    <name type="scientific">Dinghuibacter silviterrae</name>
    <dbReference type="NCBI Taxonomy" id="1539049"/>
    <lineage>
        <taxon>Bacteria</taxon>
        <taxon>Pseudomonadati</taxon>
        <taxon>Bacteroidota</taxon>
        <taxon>Chitinophagia</taxon>
        <taxon>Chitinophagales</taxon>
        <taxon>Chitinophagaceae</taxon>
        <taxon>Dinghuibacter</taxon>
    </lineage>
</organism>
<feature type="chain" id="PRO_5021027007" evidence="1">
    <location>
        <begin position="23"/>
        <end position="531"/>
    </location>
</feature>
<reference evidence="2 3" key="1">
    <citation type="submission" date="2019-03" db="EMBL/GenBank/DDBJ databases">
        <title>Genomic Encyclopedia of Type Strains, Phase IV (KMG-IV): sequencing the most valuable type-strain genomes for metagenomic binning, comparative biology and taxonomic classification.</title>
        <authorList>
            <person name="Goeker M."/>
        </authorList>
    </citation>
    <scope>NUCLEOTIDE SEQUENCE [LARGE SCALE GENOMIC DNA]</scope>
    <source>
        <strain evidence="2 3">DSM 100059</strain>
    </source>
</reference>
<proteinExistence type="predicted"/>
<keyword evidence="3" id="KW-1185">Reference proteome</keyword>
<dbReference type="Proteomes" id="UP000294498">
    <property type="component" value="Unassembled WGS sequence"/>
</dbReference>
<dbReference type="OrthoDB" id="9766256at2"/>
<dbReference type="Gene3D" id="1.25.40.390">
    <property type="match status" value="1"/>
</dbReference>
<evidence type="ECO:0000313" key="3">
    <source>
        <dbReference type="Proteomes" id="UP000294498"/>
    </source>
</evidence>
<feature type="signal peptide" evidence="1">
    <location>
        <begin position="1"/>
        <end position="22"/>
    </location>
</feature>
<gene>
    <name evidence="2" type="ORF">EDB95_0135</name>
</gene>
<dbReference type="SUPFAM" id="SSF48452">
    <property type="entry name" value="TPR-like"/>
    <property type="match status" value="1"/>
</dbReference>
<accession>A0A4R8DN55</accession>
<dbReference type="InterPro" id="IPR011990">
    <property type="entry name" value="TPR-like_helical_dom_sf"/>
</dbReference>
<evidence type="ECO:0000313" key="2">
    <source>
        <dbReference type="EMBL" id="TDW99127.1"/>
    </source>
</evidence>
<dbReference type="EMBL" id="SODV01000001">
    <property type="protein sequence ID" value="TDW99127.1"/>
    <property type="molecule type" value="Genomic_DNA"/>
</dbReference>
<dbReference type="InterPro" id="IPR041662">
    <property type="entry name" value="SusD-like_2"/>
</dbReference>
<name>A0A4R8DN55_9BACT</name>
<keyword evidence="1" id="KW-0732">Signal</keyword>
<dbReference type="Pfam" id="PF12771">
    <property type="entry name" value="SusD-like_2"/>
    <property type="match status" value="1"/>
</dbReference>